<keyword evidence="2" id="KW-1185">Reference proteome</keyword>
<comment type="caution">
    <text evidence="1">The sequence shown here is derived from an EMBL/GenBank/DDBJ whole genome shotgun (WGS) entry which is preliminary data.</text>
</comment>
<proteinExistence type="predicted"/>
<gene>
    <name evidence="1" type="ORF">D0Y65_048760</name>
</gene>
<dbReference type="PANTHER" id="PTHR33710:SF79">
    <property type="entry name" value="OS06G0205337 PROTEIN"/>
    <property type="match status" value="1"/>
</dbReference>
<evidence type="ECO:0000313" key="2">
    <source>
        <dbReference type="Proteomes" id="UP000289340"/>
    </source>
</evidence>
<sequence>MLDCCLVDIPLEGYPFTWFHSKGTLIVVEEWLDYALTTKDWLDLHPDVELKNTLASMSDHSPITLYVDAQRHVEETKIGI</sequence>
<dbReference type="SUPFAM" id="SSF56219">
    <property type="entry name" value="DNase I-like"/>
    <property type="match status" value="1"/>
</dbReference>
<dbReference type="PANTHER" id="PTHR33710">
    <property type="entry name" value="BNAC02G09200D PROTEIN"/>
    <property type="match status" value="1"/>
</dbReference>
<dbReference type="Proteomes" id="UP000289340">
    <property type="component" value="Chromosome 18"/>
</dbReference>
<evidence type="ECO:0000313" key="1">
    <source>
        <dbReference type="EMBL" id="RZB52420.1"/>
    </source>
</evidence>
<reference evidence="1 2" key="1">
    <citation type="submission" date="2018-09" db="EMBL/GenBank/DDBJ databases">
        <title>A high-quality reference genome of wild soybean provides a powerful tool to mine soybean genomes.</title>
        <authorList>
            <person name="Xie M."/>
            <person name="Chung C.Y.L."/>
            <person name="Li M.-W."/>
            <person name="Wong F.-L."/>
            <person name="Chan T.-F."/>
            <person name="Lam H.-M."/>
        </authorList>
    </citation>
    <scope>NUCLEOTIDE SEQUENCE [LARGE SCALE GENOMIC DNA]</scope>
    <source>
        <strain evidence="2">cv. W05</strain>
        <tissue evidence="1">Hypocotyl of etiolated seedlings</tissue>
    </source>
</reference>
<name>A0A445FU30_GLYSO</name>
<dbReference type="InterPro" id="IPR036691">
    <property type="entry name" value="Endo/exonu/phosph_ase_sf"/>
</dbReference>
<dbReference type="EMBL" id="QZWG01000018">
    <property type="protein sequence ID" value="RZB52420.1"/>
    <property type="molecule type" value="Genomic_DNA"/>
</dbReference>
<accession>A0A445FU30</accession>
<evidence type="ECO:0008006" key="3">
    <source>
        <dbReference type="Google" id="ProtNLM"/>
    </source>
</evidence>
<protein>
    <recommendedName>
        <fullName evidence="3">Endonuclease/exonuclease/phosphatase domain-containing protein</fullName>
    </recommendedName>
</protein>
<dbReference type="AlphaFoldDB" id="A0A445FU30"/>
<dbReference type="Gene3D" id="3.60.10.10">
    <property type="entry name" value="Endonuclease/exonuclease/phosphatase"/>
    <property type="match status" value="1"/>
</dbReference>
<organism evidence="1 2">
    <name type="scientific">Glycine soja</name>
    <name type="common">Wild soybean</name>
    <dbReference type="NCBI Taxonomy" id="3848"/>
    <lineage>
        <taxon>Eukaryota</taxon>
        <taxon>Viridiplantae</taxon>
        <taxon>Streptophyta</taxon>
        <taxon>Embryophyta</taxon>
        <taxon>Tracheophyta</taxon>
        <taxon>Spermatophyta</taxon>
        <taxon>Magnoliopsida</taxon>
        <taxon>eudicotyledons</taxon>
        <taxon>Gunneridae</taxon>
        <taxon>Pentapetalae</taxon>
        <taxon>rosids</taxon>
        <taxon>fabids</taxon>
        <taxon>Fabales</taxon>
        <taxon>Fabaceae</taxon>
        <taxon>Papilionoideae</taxon>
        <taxon>50 kb inversion clade</taxon>
        <taxon>NPAAA clade</taxon>
        <taxon>indigoferoid/millettioid clade</taxon>
        <taxon>Phaseoleae</taxon>
        <taxon>Glycine</taxon>
        <taxon>Glycine subgen. Soja</taxon>
    </lineage>
</organism>